<dbReference type="AlphaFoldDB" id="A0A9W9F575"/>
<dbReference type="Proteomes" id="UP001149165">
    <property type="component" value="Unassembled WGS sequence"/>
</dbReference>
<feature type="binding site" evidence="5">
    <location>
        <position position="398"/>
    </location>
    <ligand>
        <name>Fe cation</name>
        <dbReference type="ChEBI" id="CHEBI:24875"/>
        <note>catalytic</note>
    </ligand>
</feature>
<feature type="compositionally biased region" description="Low complexity" evidence="6">
    <location>
        <begin position="170"/>
        <end position="195"/>
    </location>
</feature>
<proteinExistence type="inferred from homology"/>
<evidence type="ECO:0000256" key="2">
    <source>
        <dbReference type="ARBA" id="ARBA00022723"/>
    </source>
</evidence>
<feature type="binding site" evidence="5">
    <location>
        <position position="331"/>
    </location>
    <ligand>
        <name>Fe cation</name>
        <dbReference type="ChEBI" id="CHEBI:24875"/>
        <note>catalytic</note>
    </ligand>
</feature>
<comment type="caution">
    <text evidence="7">The sequence shown here is derived from an EMBL/GenBank/DDBJ whole genome shotgun (WGS) entry which is preliminary data.</text>
</comment>
<gene>
    <name evidence="7" type="ORF">N7456_009734</name>
</gene>
<evidence type="ECO:0000256" key="1">
    <source>
        <dbReference type="ARBA" id="ARBA00006787"/>
    </source>
</evidence>
<dbReference type="Pfam" id="PF03055">
    <property type="entry name" value="RPE65"/>
    <property type="match status" value="1"/>
</dbReference>
<evidence type="ECO:0000256" key="6">
    <source>
        <dbReference type="SAM" id="MobiDB-lite"/>
    </source>
</evidence>
<accession>A0A9W9F575</accession>
<evidence type="ECO:0000313" key="7">
    <source>
        <dbReference type="EMBL" id="KAJ5093873.1"/>
    </source>
</evidence>
<keyword evidence="3" id="KW-0560">Oxidoreductase</keyword>
<evidence type="ECO:0000256" key="5">
    <source>
        <dbReference type="PIRSR" id="PIRSR604294-1"/>
    </source>
</evidence>
<reference evidence="7" key="2">
    <citation type="journal article" date="2023" name="IMA Fungus">
        <title>Comparative genomic study of the Penicillium genus elucidates a diverse pangenome and 15 lateral gene transfer events.</title>
        <authorList>
            <person name="Petersen C."/>
            <person name="Sorensen T."/>
            <person name="Nielsen M.R."/>
            <person name="Sondergaard T.E."/>
            <person name="Sorensen J.L."/>
            <person name="Fitzpatrick D.A."/>
            <person name="Frisvad J.C."/>
            <person name="Nielsen K.L."/>
        </authorList>
    </citation>
    <scope>NUCLEOTIDE SEQUENCE</scope>
    <source>
        <strain evidence="7">IBT 30069</strain>
    </source>
</reference>
<dbReference type="InterPro" id="IPR004294">
    <property type="entry name" value="Carotenoid_Oase"/>
</dbReference>
<comment type="cofactor">
    <cofactor evidence="5">
        <name>Fe(2+)</name>
        <dbReference type="ChEBI" id="CHEBI:29033"/>
    </cofactor>
    <text evidence="5">Binds 1 Fe(2+) ion per subunit.</text>
</comment>
<dbReference type="GO" id="GO:0016121">
    <property type="term" value="P:carotene catabolic process"/>
    <property type="evidence" value="ECO:0007669"/>
    <property type="project" value="TreeGrafter"/>
</dbReference>
<evidence type="ECO:0000256" key="3">
    <source>
        <dbReference type="ARBA" id="ARBA00023002"/>
    </source>
</evidence>
<evidence type="ECO:0000256" key="4">
    <source>
        <dbReference type="ARBA" id="ARBA00023004"/>
    </source>
</evidence>
<evidence type="ECO:0000313" key="8">
    <source>
        <dbReference type="Proteomes" id="UP001149165"/>
    </source>
</evidence>
<protein>
    <submittedName>
        <fullName evidence="7">Carotenoid oxygenase</fullName>
    </submittedName>
</protein>
<comment type="similarity">
    <text evidence="1">Belongs to the carotenoid oxygenase family.</text>
</comment>
<keyword evidence="8" id="KW-1185">Reference proteome</keyword>
<dbReference type="PANTHER" id="PTHR10543:SF24">
    <property type="entry name" value="CAROTENOID ISOMEROOXYGENASE"/>
    <property type="match status" value="1"/>
</dbReference>
<organism evidence="7 8">
    <name type="scientific">Penicillium angulare</name>
    <dbReference type="NCBI Taxonomy" id="116970"/>
    <lineage>
        <taxon>Eukaryota</taxon>
        <taxon>Fungi</taxon>
        <taxon>Dikarya</taxon>
        <taxon>Ascomycota</taxon>
        <taxon>Pezizomycotina</taxon>
        <taxon>Eurotiomycetes</taxon>
        <taxon>Eurotiomycetidae</taxon>
        <taxon>Eurotiales</taxon>
        <taxon>Aspergillaceae</taxon>
        <taxon>Penicillium</taxon>
    </lineage>
</organism>
<dbReference type="OrthoDB" id="407010at2759"/>
<name>A0A9W9F575_9EURO</name>
<reference evidence="7" key="1">
    <citation type="submission" date="2022-11" db="EMBL/GenBank/DDBJ databases">
        <authorList>
            <person name="Petersen C."/>
        </authorList>
    </citation>
    <scope>NUCLEOTIDE SEQUENCE</scope>
    <source>
        <strain evidence="7">IBT 30069</strain>
    </source>
</reference>
<feature type="binding site" evidence="5">
    <location>
        <position position="282"/>
    </location>
    <ligand>
        <name>Fe cation</name>
        <dbReference type="ChEBI" id="CHEBI:24875"/>
        <note>catalytic</note>
    </ligand>
</feature>
<feature type="region of interest" description="Disordered" evidence="6">
    <location>
        <begin position="152"/>
        <end position="206"/>
    </location>
</feature>
<keyword evidence="2 5" id="KW-0479">Metal-binding</keyword>
<sequence length="614" mass="68276">MSSLTATETIPVISNDQNITNSEDHWNNWPNEKGFDPEYEQPTPVELSVSGRIPDYAAGTLYRTGPGSSQVKKEDGQLFQMSHWFDGFAQTHRFQIIVSDEKDSPIKVVYNSRFSCDSMIEDIKKTGNLQNLGFGQKRDPCKTVFNKVQTEFEPSSEQLSEDQLHRDQPSIDQCPSDQPSSDQPPIDQPSSDQPPMDQPPPDPALYNVSVTLSVNMPGLKNPSEDEDQSTQRWAESKGIQTLWAKTDRNVFKQLHPETLEPIRLATQANLHPDLEGRQTASHARSDPITGDVYNFNLTVDSTSIYRVFHISASTGETTILATFSGIPSYIHSLNITENYVILCVWNAHINCEEHDEGSFIDSIMPTDPTQPATWYIIDRKEGQGLVATYESPAFFAFHTIGAYEEPSNNGDPAKVDIVADLVRIDSSEFIKNSLYENIKSSLPTAKAFIENEDLLHSTFSRFRLPALPSTLNSDPLKATLEWSACKAHSPELPTMNPKYVTRKYRYIYAVGFGSVSTFTSSIVKFDIDTQEDRVWAIHGHSPGEPIFVPNPNGEKEDDGVLLSVVLDGFKGTSYLLCLDAQTLNELGRANVNGAVGFGFHGQHVPSVGLPTGDY</sequence>
<dbReference type="EMBL" id="JAPQKH010000006">
    <property type="protein sequence ID" value="KAJ5093873.1"/>
    <property type="molecule type" value="Genomic_DNA"/>
</dbReference>
<feature type="binding site" evidence="5">
    <location>
        <position position="600"/>
    </location>
    <ligand>
        <name>Fe cation</name>
        <dbReference type="ChEBI" id="CHEBI:24875"/>
        <note>catalytic</note>
    </ligand>
</feature>
<dbReference type="PANTHER" id="PTHR10543">
    <property type="entry name" value="BETA-CAROTENE DIOXYGENASE"/>
    <property type="match status" value="1"/>
</dbReference>
<dbReference type="GO" id="GO:0010436">
    <property type="term" value="F:carotenoid dioxygenase activity"/>
    <property type="evidence" value="ECO:0007669"/>
    <property type="project" value="TreeGrafter"/>
</dbReference>
<dbReference type="GO" id="GO:0046872">
    <property type="term" value="F:metal ion binding"/>
    <property type="evidence" value="ECO:0007669"/>
    <property type="project" value="UniProtKB-KW"/>
</dbReference>
<keyword evidence="4 5" id="KW-0408">Iron</keyword>